<proteinExistence type="predicted"/>
<dbReference type="VEuPathDB" id="TriTrypDB:ADEAN_000143700"/>
<organism evidence="2 3">
    <name type="scientific">Angomonas deanei</name>
    <dbReference type="NCBI Taxonomy" id="59799"/>
    <lineage>
        <taxon>Eukaryota</taxon>
        <taxon>Discoba</taxon>
        <taxon>Euglenozoa</taxon>
        <taxon>Kinetoplastea</taxon>
        <taxon>Metakinetoplastina</taxon>
        <taxon>Trypanosomatida</taxon>
        <taxon>Trypanosomatidae</taxon>
        <taxon>Strigomonadinae</taxon>
        <taxon>Angomonas</taxon>
    </lineage>
</organism>
<name>A0A7G2C5G4_9TRYP</name>
<keyword evidence="3" id="KW-1185">Reference proteome</keyword>
<evidence type="ECO:0000313" key="3">
    <source>
        <dbReference type="Proteomes" id="UP000515908"/>
    </source>
</evidence>
<evidence type="ECO:0000313" key="2">
    <source>
        <dbReference type="EMBL" id="CAD2213993.1"/>
    </source>
</evidence>
<dbReference type="AlphaFoldDB" id="A0A7G2C5G4"/>
<protein>
    <submittedName>
        <fullName evidence="2">Uncharacterized protein</fullName>
    </submittedName>
</protein>
<feature type="region of interest" description="Disordered" evidence="1">
    <location>
        <begin position="1"/>
        <end position="44"/>
    </location>
</feature>
<accession>A0A7G2C5G4</accession>
<dbReference type="Proteomes" id="UP000515908">
    <property type="component" value="Chromosome 02"/>
</dbReference>
<gene>
    <name evidence="2" type="ORF">ADEAN_000143700</name>
</gene>
<reference evidence="2 3" key="1">
    <citation type="submission" date="2020-08" db="EMBL/GenBank/DDBJ databases">
        <authorList>
            <person name="Newling K."/>
            <person name="Davey J."/>
            <person name="Forrester S."/>
        </authorList>
    </citation>
    <scope>NUCLEOTIDE SEQUENCE [LARGE SCALE GENOMIC DNA]</scope>
    <source>
        <strain evidence="3">Crithidia deanei Carvalho (ATCC PRA-265)</strain>
    </source>
</reference>
<feature type="region of interest" description="Disordered" evidence="1">
    <location>
        <begin position="139"/>
        <end position="159"/>
    </location>
</feature>
<dbReference type="EMBL" id="LR877146">
    <property type="protein sequence ID" value="CAD2213993.1"/>
    <property type="molecule type" value="Genomic_DNA"/>
</dbReference>
<evidence type="ECO:0000256" key="1">
    <source>
        <dbReference type="SAM" id="MobiDB-lite"/>
    </source>
</evidence>
<sequence length="159" mass="17565">MQSGLNEKVSHHATPTRGQRRTPVKQTRTPNRTPSPPVKRPDQHSAEALADMLGILWPPTGTKLYFLNGTRLTAAQVDNFYETVDLQNKATELKQTGLETVLRATKDKKRRILSPSKLREVSPTDGSLTLGGIVPALLRETKGQRQASRTTDKSAERGV</sequence>
<feature type="compositionally biased region" description="Basic and acidic residues" evidence="1">
    <location>
        <begin position="150"/>
        <end position="159"/>
    </location>
</feature>